<dbReference type="STRING" id="54.SAMN02745121_00115"/>
<keyword evidence="7" id="KW-0234">DNA repair</keyword>
<dbReference type="EMBL" id="FOMX01000002">
    <property type="protein sequence ID" value="SFD47283.1"/>
    <property type="molecule type" value="Genomic_DNA"/>
</dbReference>
<evidence type="ECO:0000313" key="10">
    <source>
        <dbReference type="EMBL" id="SFD47283.1"/>
    </source>
</evidence>
<dbReference type="InterPro" id="IPR001650">
    <property type="entry name" value="Helicase_C-like"/>
</dbReference>
<evidence type="ECO:0000256" key="1">
    <source>
        <dbReference type="ARBA" id="ARBA00022741"/>
    </source>
</evidence>
<evidence type="ECO:0000256" key="2">
    <source>
        <dbReference type="ARBA" id="ARBA00022763"/>
    </source>
</evidence>
<dbReference type="InterPro" id="IPR014001">
    <property type="entry name" value="Helicase_ATP-bd"/>
</dbReference>
<accession>A0A1I1STR5</accession>
<dbReference type="GO" id="GO:0003677">
    <property type="term" value="F:DNA binding"/>
    <property type="evidence" value="ECO:0007669"/>
    <property type="project" value="UniProtKB-KW"/>
</dbReference>
<dbReference type="Gene3D" id="1.10.150.20">
    <property type="entry name" value="5' to 3' exonuclease, C-terminal subdomain"/>
    <property type="match status" value="1"/>
</dbReference>
<name>A0A1I1STR5_9BACT</name>
<gene>
    <name evidence="10" type="ORF">SAMN02745121_00115</name>
</gene>
<dbReference type="OrthoDB" id="9804325at2"/>
<evidence type="ECO:0000256" key="7">
    <source>
        <dbReference type="ARBA" id="ARBA00023204"/>
    </source>
</evidence>
<dbReference type="GO" id="GO:0006281">
    <property type="term" value="P:DNA repair"/>
    <property type="evidence" value="ECO:0007669"/>
    <property type="project" value="UniProtKB-KW"/>
</dbReference>
<organism evidence="10 11">
    <name type="scientific">Nannocystis exedens</name>
    <dbReference type="NCBI Taxonomy" id="54"/>
    <lineage>
        <taxon>Bacteria</taxon>
        <taxon>Pseudomonadati</taxon>
        <taxon>Myxococcota</taxon>
        <taxon>Polyangia</taxon>
        <taxon>Nannocystales</taxon>
        <taxon>Nannocystaceae</taxon>
        <taxon>Nannocystis</taxon>
    </lineage>
</organism>
<protein>
    <submittedName>
        <fullName evidence="10">ATP-dependent DNA helicase RecG</fullName>
    </submittedName>
</protein>
<dbReference type="CDD" id="cd04488">
    <property type="entry name" value="RecG_wedge_OBF"/>
    <property type="match status" value="1"/>
</dbReference>
<sequence>MPPRDSEAGELGALPGVGPKTAAKLAAHGLYTLADLARVVPTGYRDRRHRTPLSQAADGAEAAVVATIRKFSQRFFRGRFFAGLDCVVEEGGREIGLQCQWFHRVGGLAERAQAGKRVLLVGRVSRKKGKLALIHPEIRDPEAPGPAISVRYPEVEGVGEATLAKLCRAALERLGPSLVDPLPPELCARLNLMPLAQALALLHAPDEALPVEDIAALQAGRSPAHRRLLFEELLVAQLALLRRRAAAQALPVTVTLLPDEGARREQLRACVPFEPTRAQWAAIDEIEADLARPRPMLRLLQGDVGSGKTLVAFAASAGIVAAGGQAAWMAPTEILAQQHVATLRPWCAAAGIRLALLTGSMSRSERAAVIAAAAAGTADLVVGTHALLTEGVQFRRLGLVVVDEQHRFGVRQRALLRDKGRAPHLLVLTATPIPRTLALSLVGELDVSTLREAPPGRRPPDTTLMAGPVARARFRLAEHVRRDMLQGFVVCPQIEAGAREASDVDEAAAELRALLPGKRIEVIHGRVDPARRAAAMEAFRAGAIDVLVATTVIEVGVDVPEARFMLIEHAEHFGLSQLHQLRGRIGRGTAPSWCLLHTGAEPGSAAARRLQVLADTHDGFTVAERDLAERGPGELFGLRQAGRVAWAGLAGEGVALLESARALASELLARDPGLNGYAALRERVERHARPEAGDAG</sequence>
<keyword evidence="6" id="KW-0238">DNA-binding</keyword>
<dbReference type="PANTHER" id="PTHR47964:SF1">
    <property type="entry name" value="ATP-DEPENDENT DNA HELICASE HOMOLOG RECG, CHLOROPLASTIC"/>
    <property type="match status" value="1"/>
</dbReference>
<feature type="domain" description="Helicase ATP-binding" evidence="8">
    <location>
        <begin position="289"/>
        <end position="450"/>
    </location>
</feature>
<evidence type="ECO:0000256" key="5">
    <source>
        <dbReference type="ARBA" id="ARBA00022840"/>
    </source>
</evidence>
<dbReference type="InterPro" id="IPR033454">
    <property type="entry name" value="RecG_wedge"/>
</dbReference>
<dbReference type="RefSeq" id="WP_096333213.1">
    <property type="nucleotide sequence ID" value="NZ_FOMX01000002.1"/>
</dbReference>
<dbReference type="Proteomes" id="UP000199400">
    <property type="component" value="Unassembled WGS sequence"/>
</dbReference>
<dbReference type="PANTHER" id="PTHR47964">
    <property type="entry name" value="ATP-DEPENDENT DNA HELICASE HOMOLOG RECG, CHLOROPLASTIC"/>
    <property type="match status" value="1"/>
</dbReference>
<dbReference type="PROSITE" id="PS51194">
    <property type="entry name" value="HELICASE_CTER"/>
    <property type="match status" value="1"/>
</dbReference>
<proteinExistence type="predicted"/>
<dbReference type="InterPro" id="IPR011545">
    <property type="entry name" value="DEAD/DEAH_box_helicase_dom"/>
</dbReference>
<dbReference type="GO" id="GO:0003678">
    <property type="term" value="F:DNA helicase activity"/>
    <property type="evidence" value="ECO:0007669"/>
    <property type="project" value="TreeGrafter"/>
</dbReference>
<dbReference type="Gene3D" id="3.40.50.300">
    <property type="entry name" value="P-loop containing nucleotide triphosphate hydrolases"/>
    <property type="match status" value="2"/>
</dbReference>
<dbReference type="Pfam" id="PF17191">
    <property type="entry name" value="RecG_wedge"/>
    <property type="match status" value="1"/>
</dbReference>
<dbReference type="Pfam" id="PF00271">
    <property type="entry name" value="Helicase_C"/>
    <property type="match status" value="1"/>
</dbReference>
<reference evidence="11" key="1">
    <citation type="submission" date="2016-10" db="EMBL/GenBank/DDBJ databases">
        <authorList>
            <person name="Varghese N."/>
            <person name="Submissions S."/>
        </authorList>
    </citation>
    <scope>NUCLEOTIDE SEQUENCE [LARGE SCALE GENOMIC DNA]</scope>
    <source>
        <strain evidence="11">ATCC 25963</strain>
    </source>
</reference>
<evidence type="ECO:0000256" key="6">
    <source>
        <dbReference type="ARBA" id="ARBA00023125"/>
    </source>
</evidence>
<dbReference type="Pfam" id="PF00270">
    <property type="entry name" value="DEAD"/>
    <property type="match status" value="1"/>
</dbReference>
<evidence type="ECO:0000313" key="11">
    <source>
        <dbReference type="Proteomes" id="UP000199400"/>
    </source>
</evidence>
<dbReference type="GO" id="GO:0005524">
    <property type="term" value="F:ATP binding"/>
    <property type="evidence" value="ECO:0007669"/>
    <property type="project" value="UniProtKB-KW"/>
</dbReference>
<evidence type="ECO:0000259" key="9">
    <source>
        <dbReference type="PROSITE" id="PS51194"/>
    </source>
</evidence>
<evidence type="ECO:0000256" key="4">
    <source>
        <dbReference type="ARBA" id="ARBA00022806"/>
    </source>
</evidence>
<dbReference type="SUPFAM" id="SSF50249">
    <property type="entry name" value="Nucleic acid-binding proteins"/>
    <property type="match status" value="1"/>
</dbReference>
<dbReference type="SMART" id="SM00487">
    <property type="entry name" value="DEXDc"/>
    <property type="match status" value="1"/>
</dbReference>
<keyword evidence="4 10" id="KW-0347">Helicase</keyword>
<dbReference type="SMART" id="SM00490">
    <property type="entry name" value="HELICc"/>
    <property type="match status" value="1"/>
</dbReference>
<keyword evidence="3" id="KW-0378">Hydrolase</keyword>
<evidence type="ECO:0000259" key="8">
    <source>
        <dbReference type="PROSITE" id="PS51192"/>
    </source>
</evidence>
<feature type="domain" description="Helicase C-terminal" evidence="9">
    <location>
        <begin position="483"/>
        <end position="628"/>
    </location>
</feature>
<dbReference type="InterPro" id="IPR047112">
    <property type="entry name" value="RecG/Mfd"/>
</dbReference>
<dbReference type="SUPFAM" id="SSF52540">
    <property type="entry name" value="P-loop containing nucleoside triphosphate hydrolases"/>
    <property type="match status" value="2"/>
</dbReference>
<dbReference type="InterPro" id="IPR012340">
    <property type="entry name" value="NA-bd_OB-fold"/>
</dbReference>
<keyword evidence="2" id="KW-0227">DNA damage</keyword>
<dbReference type="InterPro" id="IPR027417">
    <property type="entry name" value="P-loop_NTPase"/>
</dbReference>
<keyword evidence="5" id="KW-0067">ATP-binding</keyword>
<dbReference type="Gene3D" id="2.40.50.140">
    <property type="entry name" value="Nucleic acid-binding proteins"/>
    <property type="match status" value="1"/>
</dbReference>
<keyword evidence="11" id="KW-1185">Reference proteome</keyword>
<dbReference type="GO" id="GO:0016787">
    <property type="term" value="F:hydrolase activity"/>
    <property type="evidence" value="ECO:0007669"/>
    <property type="project" value="UniProtKB-KW"/>
</dbReference>
<evidence type="ECO:0000256" key="3">
    <source>
        <dbReference type="ARBA" id="ARBA00022801"/>
    </source>
</evidence>
<dbReference type="PROSITE" id="PS51192">
    <property type="entry name" value="HELICASE_ATP_BIND_1"/>
    <property type="match status" value="1"/>
</dbReference>
<dbReference type="AlphaFoldDB" id="A0A1I1STR5"/>
<keyword evidence="1" id="KW-0547">Nucleotide-binding</keyword>